<dbReference type="InterPro" id="IPR006143">
    <property type="entry name" value="RND_pump_MFP"/>
</dbReference>
<feature type="domain" description="YknX-like C-terminal permuted SH3-like" evidence="6">
    <location>
        <begin position="281"/>
        <end position="347"/>
    </location>
</feature>
<feature type="domain" description="CusB-like beta-barrel" evidence="4">
    <location>
        <begin position="202"/>
        <end position="272"/>
    </location>
</feature>
<dbReference type="NCBIfam" id="TIGR01730">
    <property type="entry name" value="RND_mfp"/>
    <property type="match status" value="1"/>
</dbReference>
<feature type="coiled-coil region" evidence="2">
    <location>
        <begin position="97"/>
        <end position="129"/>
    </location>
</feature>
<reference evidence="8" key="1">
    <citation type="journal article" date="2019" name="Int. J. Syst. Evol. Microbiol.">
        <title>The Global Catalogue of Microorganisms (GCM) 10K type strain sequencing project: providing services to taxonomists for standard genome sequencing and annotation.</title>
        <authorList>
            <consortium name="The Broad Institute Genomics Platform"/>
            <consortium name="The Broad Institute Genome Sequencing Center for Infectious Disease"/>
            <person name="Wu L."/>
            <person name="Ma J."/>
        </authorList>
    </citation>
    <scope>NUCLEOTIDE SEQUENCE [LARGE SCALE GENOMIC DNA]</scope>
    <source>
        <strain evidence="8">CCUG 62981</strain>
    </source>
</reference>
<feature type="chain" id="PRO_5046634985" evidence="3">
    <location>
        <begin position="26"/>
        <end position="353"/>
    </location>
</feature>
<evidence type="ECO:0000259" key="5">
    <source>
        <dbReference type="Pfam" id="PF25973"/>
    </source>
</evidence>
<comment type="similarity">
    <text evidence="1">Belongs to the membrane fusion protein (MFP) (TC 8.A.1) family.</text>
</comment>
<proteinExistence type="inferred from homology"/>
<evidence type="ECO:0000256" key="2">
    <source>
        <dbReference type="SAM" id="Coils"/>
    </source>
</evidence>
<keyword evidence="8" id="KW-1185">Reference proteome</keyword>
<dbReference type="Gene3D" id="2.40.30.170">
    <property type="match status" value="1"/>
</dbReference>
<name>A0ABV9N7H9_9PROT</name>
<dbReference type="Gene3D" id="2.40.420.20">
    <property type="match status" value="1"/>
</dbReference>
<dbReference type="PANTHER" id="PTHR30469:SF38">
    <property type="entry name" value="HLYD FAMILY SECRETION PROTEIN"/>
    <property type="match status" value="1"/>
</dbReference>
<dbReference type="InterPro" id="IPR058792">
    <property type="entry name" value="Beta-barrel_RND_2"/>
</dbReference>
<dbReference type="Pfam" id="PF25954">
    <property type="entry name" value="Beta-barrel_RND_2"/>
    <property type="match status" value="1"/>
</dbReference>
<dbReference type="Proteomes" id="UP001596024">
    <property type="component" value="Unassembled WGS sequence"/>
</dbReference>
<dbReference type="PANTHER" id="PTHR30469">
    <property type="entry name" value="MULTIDRUG RESISTANCE PROTEIN MDTA"/>
    <property type="match status" value="1"/>
</dbReference>
<dbReference type="InterPro" id="IPR058637">
    <property type="entry name" value="YknX-like_C"/>
</dbReference>
<dbReference type="Pfam" id="PF25989">
    <property type="entry name" value="YknX_C"/>
    <property type="match status" value="1"/>
</dbReference>
<evidence type="ECO:0000313" key="8">
    <source>
        <dbReference type="Proteomes" id="UP001596024"/>
    </source>
</evidence>
<evidence type="ECO:0000256" key="3">
    <source>
        <dbReference type="SAM" id="SignalP"/>
    </source>
</evidence>
<keyword evidence="3" id="KW-0732">Signal</keyword>
<organism evidence="7 8">
    <name type="scientific">Glycocaulis abyssi</name>
    <dbReference type="NCBI Taxonomy" id="1433403"/>
    <lineage>
        <taxon>Bacteria</taxon>
        <taxon>Pseudomonadati</taxon>
        <taxon>Pseudomonadota</taxon>
        <taxon>Alphaproteobacteria</taxon>
        <taxon>Maricaulales</taxon>
        <taxon>Maricaulaceae</taxon>
        <taxon>Glycocaulis</taxon>
    </lineage>
</organism>
<feature type="domain" description="CzcB-like barrel-sandwich hybrid" evidence="5">
    <location>
        <begin position="69"/>
        <end position="191"/>
    </location>
</feature>
<protein>
    <submittedName>
        <fullName evidence="7">Efflux RND transporter periplasmic adaptor subunit</fullName>
    </submittedName>
</protein>
<keyword evidence="2" id="KW-0175">Coiled coil</keyword>
<evidence type="ECO:0000259" key="4">
    <source>
        <dbReference type="Pfam" id="PF25954"/>
    </source>
</evidence>
<sequence>MIRTAPISLLAAAMLLLGACGSDSAAENSSGGGQGEYRQPVAASEIIRRDLSRQLATSAVVEPYSRSRLASRTAGIVDDVLVEAGDRVEAGALLARIDMSEQRAELARIEAQREQARRAYERASQLRERGTMATADYEAARLELQVAERDAAVWSTRIGFGEVRAPMNAVVTARHVEPGEGVQAQDTLFELTAMDLLVMRIGVSELDVVHLRPGQSAPILLDAMPGNSVEGTIRRIFPTAEADTRLVTVEIALPEGSETRGVRPGFLGRVRMAIDPRPDVIAAPVTALERENDQDYLFVITGDRLEYRVVERGVTRGDWVEIVSGLEEGEVVLATNPSELTDGQLVRIVGWRG</sequence>
<dbReference type="PROSITE" id="PS51257">
    <property type="entry name" value="PROKAR_LIPOPROTEIN"/>
    <property type="match status" value="1"/>
</dbReference>
<accession>A0ABV9N7H9</accession>
<dbReference type="EMBL" id="JBHSGQ010000001">
    <property type="protein sequence ID" value="MFC4723816.1"/>
    <property type="molecule type" value="Genomic_DNA"/>
</dbReference>
<comment type="caution">
    <text evidence="7">The sequence shown here is derived from an EMBL/GenBank/DDBJ whole genome shotgun (WGS) entry which is preliminary data.</text>
</comment>
<gene>
    <name evidence="7" type="ORF">ACFPB0_00795</name>
</gene>
<dbReference type="Gene3D" id="2.40.50.100">
    <property type="match status" value="1"/>
</dbReference>
<dbReference type="RefSeq" id="WP_371394504.1">
    <property type="nucleotide sequence ID" value="NZ_CP163421.1"/>
</dbReference>
<evidence type="ECO:0000313" key="7">
    <source>
        <dbReference type="EMBL" id="MFC4723816.1"/>
    </source>
</evidence>
<dbReference type="Pfam" id="PF25973">
    <property type="entry name" value="BSH_CzcB"/>
    <property type="match status" value="1"/>
</dbReference>
<dbReference type="SUPFAM" id="SSF111369">
    <property type="entry name" value="HlyD-like secretion proteins"/>
    <property type="match status" value="1"/>
</dbReference>
<dbReference type="InterPro" id="IPR058647">
    <property type="entry name" value="BSH_CzcB-like"/>
</dbReference>
<evidence type="ECO:0000259" key="6">
    <source>
        <dbReference type="Pfam" id="PF25989"/>
    </source>
</evidence>
<evidence type="ECO:0000256" key="1">
    <source>
        <dbReference type="ARBA" id="ARBA00009477"/>
    </source>
</evidence>
<feature type="signal peptide" evidence="3">
    <location>
        <begin position="1"/>
        <end position="25"/>
    </location>
</feature>